<dbReference type="PANTHER" id="PTHR12526:SF637">
    <property type="entry name" value="GLYCOSYLTRANSFERASE EPSF-RELATED"/>
    <property type="match status" value="1"/>
</dbReference>
<dbReference type="Pfam" id="PF00534">
    <property type="entry name" value="Glycos_transf_1"/>
    <property type="match status" value="1"/>
</dbReference>
<dbReference type="PANTHER" id="PTHR12526">
    <property type="entry name" value="GLYCOSYLTRANSFERASE"/>
    <property type="match status" value="1"/>
</dbReference>
<evidence type="ECO:0000259" key="1">
    <source>
        <dbReference type="Pfam" id="PF00534"/>
    </source>
</evidence>
<organism evidence="2 3">
    <name type="scientific">Pedobacter endophyticus</name>
    <dbReference type="NCBI Taxonomy" id="2789740"/>
    <lineage>
        <taxon>Bacteria</taxon>
        <taxon>Pseudomonadati</taxon>
        <taxon>Bacteroidota</taxon>
        <taxon>Sphingobacteriia</taxon>
        <taxon>Sphingobacteriales</taxon>
        <taxon>Sphingobacteriaceae</taxon>
        <taxon>Pedobacter</taxon>
    </lineage>
</organism>
<protein>
    <submittedName>
        <fullName evidence="2">Glycosyltransferase family 4 protein</fullName>
    </submittedName>
</protein>
<dbReference type="CDD" id="cd03801">
    <property type="entry name" value="GT4_PimA-like"/>
    <property type="match status" value="1"/>
</dbReference>
<dbReference type="SUPFAM" id="SSF53756">
    <property type="entry name" value="UDP-Glycosyltransferase/glycogen phosphorylase"/>
    <property type="match status" value="1"/>
</dbReference>
<keyword evidence="2" id="KW-0808">Transferase</keyword>
<dbReference type="Gene3D" id="3.40.50.2000">
    <property type="entry name" value="Glycogen Phosphorylase B"/>
    <property type="match status" value="2"/>
</dbReference>
<dbReference type="KEGG" id="pex:IZT61_01225"/>
<dbReference type="EMBL" id="CP064939">
    <property type="protein sequence ID" value="QPH39939.1"/>
    <property type="molecule type" value="Genomic_DNA"/>
</dbReference>
<feature type="domain" description="Glycosyl transferase family 1" evidence="1">
    <location>
        <begin position="187"/>
        <end position="351"/>
    </location>
</feature>
<dbReference type="AlphaFoldDB" id="A0A7S9KZX5"/>
<gene>
    <name evidence="2" type="ORF">IZT61_01225</name>
</gene>
<keyword evidence="3" id="KW-1185">Reference proteome</keyword>
<name>A0A7S9KZX5_9SPHI</name>
<reference evidence="2 3" key="1">
    <citation type="submission" date="2020-11" db="EMBL/GenBank/DDBJ databases">
        <title>Pedobacter endophytica, an endophytic bacteria isolated form Carex pumila.</title>
        <authorList>
            <person name="Peng Y."/>
            <person name="Jiang L."/>
            <person name="Lee J."/>
        </authorList>
    </citation>
    <scope>NUCLEOTIDE SEQUENCE [LARGE SCALE GENOMIC DNA]</scope>
    <source>
        <strain evidence="2 3">JBR3-12</strain>
    </source>
</reference>
<dbReference type="GO" id="GO:0016757">
    <property type="term" value="F:glycosyltransferase activity"/>
    <property type="evidence" value="ECO:0007669"/>
    <property type="project" value="InterPro"/>
</dbReference>
<evidence type="ECO:0000313" key="2">
    <source>
        <dbReference type="EMBL" id="QPH39939.1"/>
    </source>
</evidence>
<dbReference type="Proteomes" id="UP000594759">
    <property type="component" value="Chromosome"/>
</dbReference>
<proteinExistence type="predicted"/>
<dbReference type="RefSeq" id="WP_196099397.1">
    <property type="nucleotide sequence ID" value="NZ_CP064939.1"/>
</dbReference>
<evidence type="ECO:0000313" key="3">
    <source>
        <dbReference type="Proteomes" id="UP000594759"/>
    </source>
</evidence>
<dbReference type="InterPro" id="IPR001296">
    <property type="entry name" value="Glyco_trans_1"/>
</dbReference>
<accession>A0A7S9KZX5</accession>
<sequence length="376" mass="42652">MEPQSKEKYKVLFVLHLPPPVHGAAIANSYIKNSKVVNSDHETDYVSLATNTVLDQTGKGSFKKLITFVSILKTLTRLLRSKKYDLCYVSLTASGPAFYKDAIVVALLKLFKQKIIYHFHNKGVSFTKQNAVNEALYKFVFKNTKVILLSKYLYPDIEKYVSEDDVYYCPYGIPASTIVRDSVGFKEADNKLSLLYLSNMMIEKGVFVLLEACSILKSKNIAFKCNFVGGWTDITPEEFENYLVKHDLQNVVVAHGPKYAEEKLAFFDNSDVFIFPTFYHYETFGLVNLEAMQHSIPIISTKEGGIPDVVVDGETGFLVNKQSPAELAERIEYFASHPMEAIIMGEKGKKRFDEHFTMEKFEKNISEIITKAISNI</sequence>